<dbReference type="Proteomes" id="UP000434044">
    <property type="component" value="Unassembled WGS sequence"/>
</dbReference>
<organism evidence="6 7">
    <name type="scientific">Allochromatium palmeri</name>
    <dbReference type="NCBI Taxonomy" id="231048"/>
    <lineage>
        <taxon>Bacteria</taxon>
        <taxon>Pseudomonadati</taxon>
        <taxon>Pseudomonadota</taxon>
        <taxon>Gammaproteobacteria</taxon>
        <taxon>Chromatiales</taxon>
        <taxon>Chromatiaceae</taxon>
        <taxon>Allochromatium</taxon>
    </lineage>
</organism>
<keyword evidence="4" id="KW-0175">Coiled coil</keyword>
<evidence type="ECO:0000256" key="1">
    <source>
        <dbReference type="ARBA" id="ARBA00010923"/>
    </source>
</evidence>
<comment type="caution">
    <text evidence="6">The sequence shown here is derived from an EMBL/GenBank/DDBJ whole genome shotgun (WGS) entry which is preliminary data.</text>
</comment>
<keyword evidence="3" id="KW-0238">DNA-binding</keyword>
<feature type="domain" description="Type I restriction modification DNA specificity" evidence="5">
    <location>
        <begin position="359"/>
        <end position="530"/>
    </location>
</feature>
<proteinExistence type="inferred from homology"/>
<dbReference type="AlphaFoldDB" id="A0A6N8EAT7"/>
<evidence type="ECO:0000313" key="6">
    <source>
        <dbReference type="EMBL" id="MTW21392.1"/>
    </source>
</evidence>
<dbReference type="CDD" id="cd17249">
    <property type="entry name" value="RMtype1_S_EcoR124I-TRD2-CR2_like"/>
    <property type="match status" value="1"/>
</dbReference>
<dbReference type="PANTHER" id="PTHR43140:SF1">
    <property type="entry name" value="TYPE I RESTRICTION ENZYME ECOKI SPECIFICITY SUBUNIT"/>
    <property type="match status" value="1"/>
</dbReference>
<evidence type="ECO:0000259" key="5">
    <source>
        <dbReference type="Pfam" id="PF01420"/>
    </source>
</evidence>
<reference evidence="6 7" key="1">
    <citation type="submission" date="2019-11" db="EMBL/GenBank/DDBJ databases">
        <title>Whole-genome sequence of the anaerobic purple sulfur bacterium Allochromatium palmeri DSM 15591.</title>
        <authorList>
            <person name="Kyndt J.A."/>
            <person name="Meyer T.E."/>
        </authorList>
    </citation>
    <scope>NUCLEOTIDE SEQUENCE [LARGE SCALE GENOMIC DNA]</scope>
    <source>
        <strain evidence="6 7">DSM 15591</strain>
    </source>
</reference>
<accession>A0A6N8EAT7</accession>
<feature type="coiled-coil region" evidence="4">
    <location>
        <begin position="247"/>
        <end position="277"/>
    </location>
</feature>
<dbReference type="Gene3D" id="3.90.220.20">
    <property type="entry name" value="DNA methylase specificity domains"/>
    <property type="match status" value="2"/>
</dbReference>
<dbReference type="InterPro" id="IPR000055">
    <property type="entry name" value="Restrct_endonuc_typeI_TRD"/>
</dbReference>
<feature type="domain" description="Type I restriction modification DNA specificity" evidence="5">
    <location>
        <begin position="87"/>
        <end position="260"/>
    </location>
</feature>
<dbReference type="InterPro" id="IPR044946">
    <property type="entry name" value="Restrct_endonuc_typeI_TRD_sf"/>
</dbReference>
<dbReference type="PANTHER" id="PTHR43140">
    <property type="entry name" value="TYPE-1 RESTRICTION ENZYME ECOKI SPECIFICITY PROTEIN"/>
    <property type="match status" value="1"/>
</dbReference>
<evidence type="ECO:0000256" key="3">
    <source>
        <dbReference type="ARBA" id="ARBA00023125"/>
    </source>
</evidence>
<dbReference type="InterPro" id="IPR051212">
    <property type="entry name" value="Type-I_RE_S_subunit"/>
</dbReference>
<dbReference type="RefSeq" id="WP_155449979.1">
    <property type="nucleotide sequence ID" value="NZ_WNKT01000018.1"/>
</dbReference>
<dbReference type="Pfam" id="PF01420">
    <property type="entry name" value="Methylase_S"/>
    <property type="match status" value="2"/>
</dbReference>
<keyword evidence="2" id="KW-0680">Restriction system</keyword>
<name>A0A6N8EAT7_9GAMM</name>
<sequence length="557" mass="62957">MTPDLLLAQFDRLAEAPDAIPRLRRFILDLAVRGKLVEQDPNDEPAAELLKRVTAEKERLVKSGEIRKSKPSAPIKPSEFPIDTPPTWCWIRLSDLGRLAGGMTPSKNKSDYWDGDLLWLSPKDIKSDEISDSELKITLKGLSDTRLELFPPGSLFMVARSGILKRTFPVAINRIPAASNQDLKVLIPYLKGNERYLQIMFRGLTNFILRDLVKTGTTVQSLKYAEFESQPVPIPPLAEQHRIVAKVDELMALCDQLEAAQAEREQDRERLLSASLQRLNRPAEEAETFRQHARFVLDHLPRLTVRPEQIKSLRQTILNLAVRGRLVPQDPNDEPSFHAHVASESAVEGRLFISLPSCWSWARVEDVATARLGKMLDKAKNTGELFHYLRNTNVHWFEIRLEELKSIRLQKNEVEEYALVDGDILICEGGHGIGRTAVWRYPLDQVVFQKALHRVRPGPLLNSDFFSFCINVYFNSGVLQRYFTGVGIPHFTGKALSKLTFPLPPIAEQHRIVAKVDELMAVCDQLEAHLSITHTDNRRLLEAVLHDALAPALADAA</sequence>
<keyword evidence="7" id="KW-1185">Reference proteome</keyword>
<evidence type="ECO:0000256" key="2">
    <source>
        <dbReference type="ARBA" id="ARBA00022747"/>
    </source>
</evidence>
<gene>
    <name evidence="6" type="ORF">GJ668_09835</name>
</gene>
<dbReference type="SUPFAM" id="SSF116734">
    <property type="entry name" value="DNA methylase specificity domain"/>
    <property type="match status" value="2"/>
</dbReference>
<dbReference type="GO" id="GO:0003677">
    <property type="term" value="F:DNA binding"/>
    <property type="evidence" value="ECO:0007669"/>
    <property type="project" value="UniProtKB-KW"/>
</dbReference>
<dbReference type="CDD" id="cd17253">
    <property type="entry name" value="RMtype1_S_Eco933I-TRD2-CR2_like"/>
    <property type="match status" value="1"/>
</dbReference>
<dbReference type="GO" id="GO:0009307">
    <property type="term" value="P:DNA restriction-modification system"/>
    <property type="evidence" value="ECO:0007669"/>
    <property type="project" value="UniProtKB-KW"/>
</dbReference>
<dbReference type="OrthoDB" id="398435at2"/>
<dbReference type="EMBL" id="WNKT01000018">
    <property type="protein sequence ID" value="MTW21392.1"/>
    <property type="molecule type" value="Genomic_DNA"/>
</dbReference>
<comment type="similarity">
    <text evidence="1">Belongs to the type-I restriction system S methylase family.</text>
</comment>
<protein>
    <recommendedName>
        <fullName evidence="5">Type I restriction modification DNA specificity domain-containing protein</fullName>
    </recommendedName>
</protein>
<evidence type="ECO:0000313" key="7">
    <source>
        <dbReference type="Proteomes" id="UP000434044"/>
    </source>
</evidence>
<evidence type="ECO:0000256" key="4">
    <source>
        <dbReference type="SAM" id="Coils"/>
    </source>
</evidence>